<dbReference type="STRING" id="1441095.AM592_09505"/>
<comment type="similarity">
    <text evidence="1">Belongs to the carbohydrate kinase PfkB family.</text>
</comment>
<protein>
    <submittedName>
        <fullName evidence="7">2-dehydro-3-deoxygluconokinase</fullName>
    </submittedName>
</protein>
<dbReference type="AlphaFoldDB" id="A0A0M4FXI1"/>
<evidence type="ECO:0000313" key="7">
    <source>
        <dbReference type="EMBL" id="ALC81813.1"/>
    </source>
</evidence>
<dbReference type="GO" id="GO:0016301">
    <property type="term" value="F:kinase activity"/>
    <property type="evidence" value="ECO:0007669"/>
    <property type="project" value="UniProtKB-KW"/>
</dbReference>
<accession>A0A0M4FXI1</accession>
<proteinExistence type="inferred from homology"/>
<dbReference type="InterPro" id="IPR050306">
    <property type="entry name" value="PfkB_Carbo_kinase"/>
</dbReference>
<dbReference type="OrthoDB" id="9813569at2"/>
<evidence type="ECO:0000256" key="1">
    <source>
        <dbReference type="ARBA" id="ARBA00010688"/>
    </source>
</evidence>
<evidence type="ECO:0000256" key="5">
    <source>
        <dbReference type="ARBA" id="ARBA00022840"/>
    </source>
</evidence>
<dbReference type="GO" id="GO:0005524">
    <property type="term" value="F:ATP binding"/>
    <property type="evidence" value="ECO:0007669"/>
    <property type="project" value="UniProtKB-KW"/>
</dbReference>
<keyword evidence="2" id="KW-0808">Transferase</keyword>
<keyword evidence="4 7" id="KW-0418">Kinase</keyword>
<reference evidence="7 8" key="2">
    <citation type="journal article" date="2016" name="Int. J. Syst. Evol. Microbiol.">
        <title>Bacillus gobiensis sp. nov., isolated from a soil sample.</title>
        <authorList>
            <person name="Liu B."/>
            <person name="Liu G.H."/>
            <person name="Cetin S."/>
            <person name="Schumann P."/>
            <person name="Pan Z.Z."/>
            <person name="Chen Q.Q."/>
        </authorList>
    </citation>
    <scope>NUCLEOTIDE SEQUENCE [LARGE SCALE GENOMIC DNA]</scope>
    <source>
        <strain evidence="7 8">FJAT-4402</strain>
    </source>
</reference>
<evidence type="ECO:0000256" key="3">
    <source>
        <dbReference type="ARBA" id="ARBA00022741"/>
    </source>
</evidence>
<sequence length="316" mass="34505">MDVISIGETMVLFTPQEDGLLRYNRNFSAKIAGAETNTLIGLTRLGIKTGWISKVGSDEFGRLILSQIRGEGIDTSQVISDNKHPTGIFFKEKTNESNMKIMYYRKGSAASTITKHDIDSGYISRSSYLYVTGITPALSESSLEAVFYAMQLAKKHHTKIVFDPNVRKKLWSEEKAKATLLEMAKLADIILPGTSEGEFLFGTKDEKEIVKKVLDMGSELAVVKMGASGAYYESHNQHGYVSGYKVDRVVDPVGAGDGFAAGVISGLIENAGIEKAVQRGCAIGAIVTMVNGDIEGLPDKEILRHFVHKSSEDVDR</sequence>
<name>A0A0M4FXI1_9BACI</name>
<dbReference type="PANTHER" id="PTHR43085:SF1">
    <property type="entry name" value="PSEUDOURIDINE KINASE-RELATED"/>
    <property type="match status" value="1"/>
</dbReference>
<dbReference type="InterPro" id="IPR002173">
    <property type="entry name" value="Carboh/pur_kinase_PfkB_CS"/>
</dbReference>
<organism evidence="7 8">
    <name type="scientific">Bacillus gobiensis</name>
    <dbReference type="NCBI Taxonomy" id="1441095"/>
    <lineage>
        <taxon>Bacteria</taxon>
        <taxon>Bacillati</taxon>
        <taxon>Bacillota</taxon>
        <taxon>Bacilli</taxon>
        <taxon>Bacillales</taxon>
        <taxon>Bacillaceae</taxon>
        <taxon>Bacillus</taxon>
    </lineage>
</organism>
<evidence type="ECO:0000256" key="4">
    <source>
        <dbReference type="ARBA" id="ARBA00022777"/>
    </source>
</evidence>
<evidence type="ECO:0000259" key="6">
    <source>
        <dbReference type="Pfam" id="PF00294"/>
    </source>
</evidence>
<reference evidence="8" key="1">
    <citation type="submission" date="2015-08" db="EMBL/GenBank/DDBJ databases">
        <title>Genome sequencing project for genomic taxonomy and phylogenomics of Bacillus-like bacteria.</title>
        <authorList>
            <person name="Liu B."/>
            <person name="Wang J."/>
            <person name="Zhu Y."/>
            <person name="Liu G."/>
            <person name="Chen Q."/>
            <person name="Chen Z."/>
            <person name="Lan J."/>
            <person name="Che J."/>
            <person name="Ge C."/>
            <person name="Shi H."/>
            <person name="Pan Z."/>
            <person name="Liu X."/>
        </authorList>
    </citation>
    <scope>NUCLEOTIDE SEQUENCE [LARGE SCALE GENOMIC DNA]</scope>
    <source>
        <strain evidence="8">FJAT-4402</strain>
    </source>
</reference>
<dbReference type="InterPro" id="IPR029056">
    <property type="entry name" value="Ribokinase-like"/>
</dbReference>
<keyword evidence="8" id="KW-1185">Reference proteome</keyword>
<dbReference type="PANTHER" id="PTHR43085">
    <property type="entry name" value="HEXOKINASE FAMILY MEMBER"/>
    <property type="match status" value="1"/>
</dbReference>
<dbReference type="PROSITE" id="PS00584">
    <property type="entry name" value="PFKB_KINASES_2"/>
    <property type="match status" value="1"/>
</dbReference>
<dbReference type="EMBL" id="CP012600">
    <property type="protein sequence ID" value="ALC81813.1"/>
    <property type="molecule type" value="Genomic_DNA"/>
</dbReference>
<dbReference type="Gene3D" id="3.40.1190.20">
    <property type="match status" value="1"/>
</dbReference>
<evidence type="ECO:0000256" key="2">
    <source>
        <dbReference type="ARBA" id="ARBA00022679"/>
    </source>
</evidence>
<gene>
    <name evidence="7" type="ORF">AM592_09505</name>
</gene>
<dbReference type="SUPFAM" id="SSF53613">
    <property type="entry name" value="Ribokinase-like"/>
    <property type="match status" value="1"/>
</dbReference>
<evidence type="ECO:0000313" key="8">
    <source>
        <dbReference type="Proteomes" id="UP000067625"/>
    </source>
</evidence>
<dbReference type="Pfam" id="PF00294">
    <property type="entry name" value="PfkB"/>
    <property type="match status" value="1"/>
</dbReference>
<dbReference type="RefSeq" id="WP_053603583.1">
    <property type="nucleotide sequence ID" value="NZ_CP012600.1"/>
</dbReference>
<keyword evidence="3" id="KW-0547">Nucleotide-binding</keyword>
<dbReference type="InterPro" id="IPR011611">
    <property type="entry name" value="PfkB_dom"/>
</dbReference>
<keyword evidence="5" id="KW-0067">ATP-binding</keyword>
<dbReference type="Proteomes" id="UP000067625">
    <property type="component" value="Chromosome"/>
</dbReference>
<dbReference type="CDD" id="cd01166">
    <property type="entry name" value="KdgK"/>
    <property type="match status" value="1"/>
</dbReference>
<dbReference type="PATRIC" id="fig|1441095.3.peg.2093"/>
<feature type="domain" description="Carbohydrate kinase PfkB" evidence="6">
    <location>
        <begin position="2"/>
        <end position="299"/>
    </location>
</feature>